<evidence type="ECO:0000313" key="3">
    <source>
        <dbReference type="Proteomes" id="UP001343724"/>
    </source>
</evidence>
<dbReference type="PANTHER" id="PTHR43404:SF2">
    <property type="entry name" value="LIPOPOLYSACCHARIDE CHOLINEPHOSPHOTRANSFERASE LICD"/>
    <property type="match status" value="1"/>
</dbReference>
<name>A0ABU6J082_9ACTN</name>
<keyword evidence="3" id="KW-1185">Reference proteome</keyword>
<dbReference type="EMBL" id="JAYMFH010000014">
    <property type="protein sequence ID" value="MEC4295521.1"/>
    <property type="molecule type" value="Genomic_DNA"/>
</dbReference>
<comment type="caution">
    <text evidence="2">The sequence shown here is derived from an EMBL/GenBank/DDBJ whole genome shotgun (WGS) entry which is preliminary data.</text>
</comment>
<evidence type="ECO:0000259" key="1">
    <source>
        <dbReference type="Pfam" id="PF04991"/>
    </source>
</evidence>
<feature type="domain" description="LicD/FKTN/FKRP nucleotidyltransferase" evidence="1">
    <location>
        <begin position="26"/>
        <end position="252"/>
    </location>
</feature>
<dbReference type="InterPro" id="IPR007074">
    <property type="entry name" value="LicD/FKTN/FKRP_NTP_transf"/>
</dbReference>
<reference evidence="2 3" key="1">
    <citation type="submission" date="2024-01" db="EMBL/GenBank/DDBJ databases">
        <title>novel species in genus Adlercreutzia.</title>
        <authorList>
            <person name="Liu X."/>
        </authorList>
    </citation>
    <scope>NUCLEOTIDE SEQUENCE [LARGE SCALE GENOMIC DNA]</scope>
    <source>
        <strain evidence="2 3">R22</strain>
    </source>
</reference>
<accession>A0ABU6J082</accession>
<dbReference type="RefSeq" id="WP_326454966.1">
    <property type="nucleotide sequence ID" value="NZ_JAYMFH010000014.1"/>
</dbReference>
<evidence type="ECO:0000313" key="2">
    <source>
        <dbReference type="EMBL" id="MEC4295521.1"/>
    </source>
</evidence>
<dbReference type="Pfam" id="PF04991">
    <property type="entry name" value="LicD"/>
    <property type="match status" value="1"/>
</dbReference>
<organism evidence="2 3">
    <name type="scientific">Adlercreutzia shanghongiae</name>
    <dbReference type="NCBI Taxonomy" id="3111773"/>
    <lineage>
        <taxon>Bacteria</taxon>
        <taxon>Bacillati</taxon>
        <taxon>Actinomycetota</taxon>
        <taxon>Coriobacteriia</taxon>
        <taxon>Eggerthellales</taxon>
        <taxon>Eggerthellaceae</taxon>
        <taxon>Adlercreutzia</taxon>
    </lineage>
</organism>
<gene>
    <name evidence="2" type="ORF">VJ920_09375</name>
</gene>
<proteinExistence type="predicted"/>
<dbReference type="Proteomes" id="UP001343724">
    <property type="component" value="Unassembled WGS sequence"/>
</dbReference>
<dbReference type="PANTHER" id="PTHR43404">
    <property type="entry name" value="LIPOPOLYSACCHARIDE CHOLINEPHOSPHOTRANSFERASE LICD"/>
    <property type="match status" value="1"/>
</dbReference>
<protein>
    <submittedName>
        <fullName evidence="2">LicD family protein</fullName>
    </submittedName>
</protein>
<sequence length="274" mass="30982">MQYDSDTLRRLQLTLLEMLHEIDAVCRAHDINYFLDSGSALGAVRHGGFIPWDDDVDLGMMREDYNRFLAIAPEALPSDLKLIAPGETKHYSPMFAKVMKRGTKFYAKETIEAGFDLGIFIDIFPFDHLGPSSEVIQKQTSTCHRWQKVSYLYHAPSVVLPHRGVLGALERGACRVAHGVLAHTTNEESIYRHYIAGTKLGSPDSDQCGCLSYPKPKPYPKAIFLPTKRIRFEDGEFPVAGNVEGYLEISYGSDWNQLPPPEKRRNHKPEVLEF</sequence>
<dbReference type="InterPro" id="IPR052942">
    <property type="entry name" value="LPS_cholinephosphotransferase"/>
</dbReference>